<dbReference type="GO" id="GO:0005509">
    <property type="term" value="F:calcium ion binding"/>
    <property type="evidence" value="ECO:0007669"/>
    <property type="project" value="InterPro"/>
</dbReference>
<dbReference type="InterPro" id="IPR002683">
    <property type="entry name" value="PsbP_C"/>
</dbReference>
<dbReference type="InterPro" id="IPR016123">
    <property type="entry name" value="Mog1/PsbP_a/b/a-sand"/>
</dbReference>
<dbReference type="EMBL" id="HBKQ01023957">
    <property type="protein sequence ID" value="CAE2242003.1"/>
    <property type="molecule type" value="Transcribed_RNA"/>
</dbReference>
<evidence type="ECO:0000259" key="2">
    <source>
        <dbReference type="Pfam" id="PF01789"/>
    </source>
</evidence>
<dbReference type="SUPFAM" id="SSF55724">
    <property type="entry name" value="Mog1p/PsbP-like"/>
    <property type="match status" value="1"/>
</dbReference>
<dbReference type="GO" id="GO:0015979">
    <property type="term" value="P:photosynthesis"/>
    <property type="evidence" value="ECO:0007669"/>
    <property type="project" value="InterPro"/>
</dbReference>
<dbReference type="PANTHER" id="PTHR31407:SF16">
    <property type="entry name" value="PSBP DOMAIN-CONTAINING PROTEIN 7, CHLOROPLASTIC"/>
    <property type="match status" value="1"/>
</dbReference>
<dbReference type="GO" id="GO:0009523">
    <property type="term" value="C:photosystem II"/>
    <property type="evidence" value="ECO:0007669"/>
    <property type="project" value="InterPro"/>
</dbReference>
<evidence type="ECO:0000313" key="3">
    <source>
        <dbReference type="EMBL" id="CAE2242003.1"/>
    </source>
</evidence>
<name>A0A7S4IX10_9STRA</name>
<dbReference type="PANTHER" id="PTHR31407">
    <property type="match status" value="1"/>
</dbReference>
<organism evidence="3">
    <name type="scientific">Odontella aurita</name>
    <dbReference type="NCBI Taxonomy" id="265563"/>
    <lineage>
        <taxon>Eukaryota</taxon>
        <taxon>Sar</taxon>
        <taxon>Stramenopiles</taxon>
        <taxon>Ochrophyta</taxon>
        <taxon>Bacillariophyta</taxon>
        <taxon>Mediophyceae</taxon>
        <taxon>Biddulphiophycidae</taxon>
        <taxon>Eupodiscales</taxon>
        <taxon>Odontellaceae</taxon>
        <taxon>Odontella</taxon>
    </lineage>
</organism>
<accession>A0A7S4IX10</accession>
<feature type="region of interest" description="Disordered" evidence="1">
    <location>
        <begin position="60"/>
        <end position="81"/>
    </location>
</feature>
<feature type="domain" description="PsbP C-terminal" evidence="2">
    <location>
        <begin position="166"/>
        <end position="359"/>
    </location>
</feature>
<sequence length="362" mass="38916">MADLNSPLANDTIRPMRNHFMILRIALIILAIAPTNTHAFQHPKAHILNRAQCLESSTKIPAADGEGDMDGSQQQPAAAVAEAAENIPPAKRIPSKRKINEPVPQLSARDALTALGTSPRRLFLGASSATGIALAGNFLGGTSSLLSKFSPEVVESTGLDSYYPVKGFKRFTSAEFGYTLTVPQEWVADTSVELAKATRRAAALDYKMSRRGGGGGGVIPDAAFGPPSKFVDSRGVSSNTDTNVSVVVSPARRGFTLRSLGTPTEAAEFLLRVNLTPEGSGRKGTLIDARERAGKIPGTNAYQFEYEVDRGEKGVPLRAISIFSLRENDILLTMTVVAPKADWEEDGSVRFNRVIDSFRMTR</sequence>
<dbReference type="Gene3D" id="3.40.1000.10">
    <property type="entry name" value="Mog1/PsbP, alpha/beta/alpha sandwich"/>
    <property type="match status" value="1"/>
</dbReference>
<proteinExistence type="predicted"/>
<evidence type="ECO:0000256" key="1">
    <source>
        <dbReference type="SAM" id="MobiDB-lite"/>
    </source>
</evidence>
<reference evidence="3" key="1">
    <citation type="submission" date="2021-01" db="EMBL/GenBank/DDBJ databases">
        <authorList>
            <person name="Corre E."/>
            <person name="Pelletier E."/>
            <person name="Niang G."/>
            <person name="Scheremetjew M."/>
            <person name="Finn R."/>
            <person name="Kale V."/>
            <person name="Holt S."/>
            <person name="Cochrane G."/>
            <person name="Meng A."/>
            <person name="Brown T."/>
            <person name="Cohen L."/>
        </authorList>
    </citation>
    <scope>NUCLEOTIDE SEQUENCE</scope>
    <source>
        <strain evidence="3">Isolate 1302-5</strain>
    </source>
</reference>
<gene>
    <name evidence="3" type="ORF">OAUR00152_LOCUS16308</name>
</gene>
<dbReference type="Pfam" id="PF01789">
    <property type="entry name" value="PsbP"/>
    <property type="match status" value="1"/>
</dbReference>
<dbReference type="GO" id="GO:0019898">
    <property type="term" value="C:extrinsic component of membrane"/>
    <property type="evidence" value="ECO:0007669"/>
    <property type="project" value="InterPro"/>
</dbReference>
<protein>
    <recommendedName>
        <fullName evidence="2">PsbP C-terminal domain-containing protein</fullName>
    </recommendedName>
</protein>
<dbReference type="AlphaFoldDB" id="A0A7S4IX10"/>